<reference evidence="1 2" key="1">
    <citation type="submission" date="2015-07" db="EMBL/GenBank/DDBJ databases">
        <title>Isolation and Genomic Characterization of a Novel Halophilic Metal-Reducing Deltaproteobacterium from the Deep Subsurface.</title>
        <authorList>
            <person name="Badalamenti J.P."/>
            <person name="Summers Z.M."/>
            <person name="Gralnick J.A."/>
            <person name="Bond D.R."/>
        </authorList>
    </citation>
    <scope>NUCLEOTIDE SEQUENCE [LARGE SCALE GENOMIC DNA]</scope>
    <source>
        <strain evidence="1 2">WTL</strain>
    </source>
</reference>
<sequence>MMVLVRYHNGAFARIPAGLLDNLIRSGEISHFRRSGGWVAVDRDPVRKRVTPLFSGREQRFGWRTNLD</sequence>
<dbReference type="NCBIfam" id="NF045719">
    <property type="entry name" value="GSU3473_fam"/>
    <property type="match status" value="1"/>
</dbReference>
<dbReference type="AlphaFoldDB" id="A0A0M3QER5"/>
<dbReference type="Proteomes" id="UP000057158">
    <property type="component" value="Chromosome"/>
</dbReference>
<keyword evidence="2" id="KW-1185">Reference proteome</keyword>
<dbReference type="KEGG" id="des:DSOUD_0011"/>
<protein>
    <submittedName>
        <fullName evidence="1">Uncharacterized protein</fullName>
    </submittedName>
</protein>
<dbReference type="OrthoDB" id="5405882at2"/>
<dbReference type="PATRIC" id="fig|1603606.3.peg.12"/>
<gene>
    <name evidence="1" type="ORF">DSOUD_0011</name>
</gene>
<dbReference type="RefSeq" id="WP_053549076.1">
    <property type="nucleotide sequence ID" value="NZ_CP010802.1"/>
</dbReference>
<name>A0A0M3QER5_9BACT</name>
<dbReference type="EMBL" id="CP010802">
    <property type="protein sequence ID" value="ALC14813.1"/>
    <property type="molecule type" value="Genomic_DNA"/>
</dbReference>
<organism evidence="1 2">
    <name type="scientific">Desulfuromonas soudanensis</name>
    <dbReference type="NCBI Taxonomy" id="1603606"/>
    <lineage>
        <taxon>Bacteria</taxon>
        <taxon>Pseudomonadati</taxon>
        <taxon>Thermodesulfobacteriota</taxon>
        <taxon>Desulfuromonadia</taxon>
        <taxon>Desulfuromonadales</taxon>
        <taxon>Desulfuromonadaceae</taxon>
        <taxon>Desulfuromonas</taxon>
    </lineage>
</organism>
<evidence type="ECO:0000313" key="2">
    <source>
        <dbReference type="Proteomes" id="UP000057158"/>
    </source>
</evidence>
<accession>A0A0M3QER5</accession>
<evidence type="ECO:0000313" key="1">
    <source>
        <dbReference type="EMBL" id="ALC14813.1"/>
    </source>
</evidence>
<proteinExistence type="predicted"/>
<dbReference type="InterPro" id="IPR054686">
    <property type="entry name" value="GSU3473-like"/>
</dbReference>